<dbReference type="RefSeq" id="WP_249915106.1">
    <property type="nucleotide sequence ID" value="NZ_JAMGBB010000001.1"/>
</dbReference>
<dbReference type="PANTHER" id="PTHR10192">
    <property type="entry name" value="MOLYBDOPTERIN BIOSYNTHESIS PROTEIN"/>
    <property type="match status" value="1"/>
</dbReference>
<dbReference type="Gene3D" id="3.90.105.10">
    <property type="entry name" value="Molybdopterin biosynthesis moea protein, domain 2"/>
    <property type="match status" value="1"/>
</dbReference>
<dbReference type="Proteomes" id="UP001165383">
    <property type="component" value="Unassembled WGS sequence"/>
</dbReference>
<dbReference type="SUPFAM" id="SSF63867">
    <property type="entry name" value="MoeA C-terminal domain-like"/>
    <property type="match status" value="1"/>
</dbReference>
<sequence>MIYFDQAAAVVGDIAKPLGSESVPIGEAHRRVLAEPVVARVDSPPSDVSAMDGYAVREEDLLRLPAQLRVIGESFAGSGFTGGVSPGSCVRIFTGAPVPPHADRVVIQEIVRREGDFAVIDDNLGTAKHVRGLGSDFRKGAVLVGSGARLGYRQLVAAAGADLAEVKVWRRPNLLILGTGDELATPGSAADTTGAIPESVSFGVAALAEVWGASIRDRLRLPDDLKAMERAAAQALDKADLVVVTGGASVGEKDFAKAMFERQGLELLFSKVAIKPGKPVWLGRAKGKLVMGLPGNPTSALVTARLLLAPLVAGLSGLDPQSALRWRKATLLAPLPACGDRETFVRAREFPDGVEPVSSQDSSAQKMLVDADLLLRRRAGAIAAVDGDIVAALDF</sequence>
<dbReference type="InterPro" id="IPR038987">
    <property type="entry name" value="MoeA-like"/>
</dbReference>
<evidence type="ECO:0000313" key="7">
    <source>
        <dbReference type="Proteomes" id="UP001165383"/>
    </source>
</evidence>
<gene>
    <name evidence="6" type="ORF">LZ518_06005</name>
</gene>
<comment type="pathway">
    <text evidence="4">Cofactor biosynthesis; molybdopterin biosynthesis.</text>
</comment>
<reference evidence="6" key="1">
    <citation type="submission" date="2022-05" db="EMBL/GenBank/DDBJ databases">
        <authorList>
            <person name="Jo J.-H."/>
            <person name="Im W.-T."/>
        </authorList>
    </citation>
    <scope>NUCLEOTIDE SEQUENCE</scope>
    <source>
        <strain evidence="6">RB56-2</strain>
    </source>
</reference>
<comment type="cofactor">
    <cofactor evidence="4">
        <name>Mg(2+)</name>
        <dbReference type="ChEBI" id="CHEBI:18420"/>
    </cofactor>
</comment>
<dbReference type="SMART" id="SM00852">
    <property type="entry name" value="MoCF_biosynth"/>
    <property type="match status" value="1"/>
</dbReference>
<evidence type="ECO:0000256" key="2">
    <source>
        <dbReference type="ARBA" id="ARBA00010763"/>
    </source>
</evidence>
<keyword evidence="4" id="KW-0501">Molybdenum cofactor biosynthesis</keyword>
<dbReference type="Gene3D" id="2.170.190.11">
    <property type="entry name" value="Molybdopterin biosynthesis moea protein, domain 3"/>
    <property type="match status" value="1"/>
</dbReference>
<dbReference type="EMBL" id="JAMGBB010000001">
    <property type="protein sequence ID" value="MCL6740685.1"/>
    <property type="molecule type" value="Genomic_DNA"/>
</dbReference>
<comment type="catalytic activity">
    <reaction evidence="3">
        <text>adenylyl-molybdopterin + molybdate = Mo-molybdopterin + AMP + H(+)</text>
        <dbReference type="Rhea" id="RHEA:35047"/>
        <dbReference type="ChEBI" id="CHEBI:15378"/>
        <dbReference type="ChEBI" id="CHEBI:36264"/>
        <dbReference type="ChEBI" id="CHEBI:62727"/>
        <dbReference type="ChEBI" id="CHEBI:71302"/>
        <dbReference type="ChEBI" id="CHEBI:456215"/>
        <dbReference type="EC" id="2.10.1.1"/>
    </reaction>
</comment>
<organism evidence="6 7">
    <name type="scientific">Sphingomonas brevis</name>
    <dbReference type="NCBI Taxonomy" id="2908206"/>
    <lineage>
        <taxon>Bacteria</taxon>
        <taxon>Pseudomonadati</taxon>
        <taxon>Pseudomonadota</taxon>
        <taxon>Alphaproteobacteria</taxon>
        <taxon>Sphingomonadales</taxon>
        <taxon>Sphingomonadaceae</taxon>
        <taxon>Sphingomonas</taxon>
    </lineage>
</organism>
<accession>A0ABT0S8G4</accession>
<dbReference type="Gene3D" id="2.40.340.10">
    <property type="entry name" value="MoeA, C-terminal, domain IV"/>
    <property type="match status" value="1"/>
</dbReference>
<name>A0ABT0S8G4_9SPHN</name>
<proteinExistence type="inferred from homology"/>
<dbReference type="InterPro" id="IPR036688">
    <property type="entry name" value="MoeA_C_domain_IV_sf"/>
</dbReference>
<dbReference type="EC" id="2.10.1.1" evidence="4"/>
<dbReference type="InterPro" id="IPR001453">
    <property type="entry name" value="MoaB/Mog_dom"/>
</dbReference>
<dbReference type="InterPro" id="IPR036425">
    <property type="entry name" value="MoaB/Mog-like_dom_sf"/>
</dbReference>
<evidence type="ECO:0000256" key="3">
    <source>
        <dbReference type="ARBA" id="ARBA00047317"/>
    </source>
</evidence>
<dbReference type="SUPFAM" id="SSF63882">
    <property type="entry name" value="MoeA N-terminal region -like"/>
    <property type="match status" value="1"/>
</dbReference>
<dbReference type="CDD" id="cd00887">
    <property type="entry name" value="MoeA"/>
    <property type="match status" value="1"/>
</dbReference>
<dbReference type="PANTHER" id="PTHR10192:SF5">
    <property type="entry name" value="GEPHYRIN"/>
    <property type="match status" value="1"/>
</dbReference>
<keyword evidence="7" id="KW-1185">Reference proteome</keyword>
<feature type="domain" description="MoaB/Mog" evidence="5">
    <location>
        <begin position="175"/>
        <end position="314"/>
    </location>
</feature>
<keyword evidence="4" id="KW-0500">Molybdenum</keyword>
<comment type="function">
    <text evidence="1 4">Catalyzes the insertion of molybdate into adenylated molybdopterin with the concomitant release of AMP.</text>
</comment>
<dbReference type="Pfam" id="PF00994">
    <property type="entry name" value="MoCF_biosynth"/>
    <property type="match status" value="1"/>
</dbReference>
<keyword evidence="4" id="KW-0808">Transferase</keyword>
<dbReference type="InterPro" id="IPR036135">
    <property type="entry name" value="MoeA_linker/N_sf"/>
</dbReference>
<comment type="similarity">
    <text evidence="2 4">Belongs to the MoeA family.</text>
</comment>
<dbReference type="SUPFAM" id="SSF53218">
    <property type="entry name" value="Molybdenum cofactor biosynthesis proteins"/>
    <property type="match status" value="1"/>
</dbReference>
<dbReference type="Gene3D" id="3.40.980.10">
    <property type="entry name" value="MoaB/Mog-like domain"/>
    <property type="match status" value="1"/>
</dbReference>
<evidence type="ECO:0000256" key="1">
    <source>
        <dbReference type="ARBA" id="ARBA00002901"/>
    </source>
</evidence>
<comment type="caution">
    <text evidence="6">The sequence shown here is derived from an EMBL/GenBank/DDBJ whole genome shotgun (WGS) entry which is preliminary data.</text>
</comment>
<dbReference type="Pfam" id="PF03453">
    <property type="entry name" value="MoeA_N"/>
    <property type="match status" value="1"/>
</dbReference>
<evidence type="ECO:0000256" key="4">
    <source>
        <dbReference type="RuleBase" id="RU365090"/>
    </source>
</evidence>
<keyword evidence="4" id="KW-0460">Magnesium</keyword>
<protein>
    <recommendedName>
        <fullName evidence="4">Molybdopterin molybdenumtransferase</fullName>
        <ecNumber evidence="4">2.10.1.1</ecNumber>
    </recommendedName>
</protein>
<dbReference type="InterPro" id="IPR005110">
    <property type="entry name" value="MoeA_linker/N"/>
</dbReference>
<evidence type="ECO:0000259" key="5">
    <source>
        <dbReference type="SMART" id="SM00852"/>
    </source>
</evidence>
<keyword evidence="4" id="KW-0479">Metal-binding</keyword>
<evidence type="ECO:0000313" key="6">
    <source>
        <dbReference type="EMBL" id="MCL6740685.1"/>
    </source>
</evidence>